<feature type="transmembrane region" description="Helical" evidence="7">
    <location>
        <begin position="391"/>
        <end position="413"/>
    </location>
</feature>
<accession>S5DLB2</accession>
<sequence length="454" mass="48519">MTLVPAIRTLLDKRSERKNTIDTDAFASSGEKLFNKLSEATSIIPKRLKIIAVALILGIGGYGYYSFTNISTVFNFTDFLPSDSPTVKTFNTLQDEFGGGFGETTSVLIESDNVATPEIHNALIDSLSNLSDVENVLVFAGNAAAESVVGSLGAMLVPPSANPQAPPPMPDMALIGQLGTYGVQIMSGQGLDALKVSSSGDVEGLYTYLLETDEDTFSTSLYINENDLISAMQVRITTSAGTSGAAQIRDDLYTAFEPLSELGIFVGVTSDNIVTESINELINSSQFQSLVFAILASMIFLVLYYLIDMRRPFLGVITVLPVAAIVLGTYMGMYLLDIPLNPVTSTLSGLAIGIGVPFVIHVTNRFRETISSGIEPVEAIRTTLKTTGGSLFGSAFTTMAGFGILTTSSLVPFQQMGTVILVSIGFALIASLMILPTFLVLWANFHNRKTAKTL</sequence>
<keyword evidence="3" id="KW-1003">Cell membrane</keyword>
<evidence type="ECO:0000256" key="4">
    <source>
        <dbReference type="ARBA" id="ARBA00022692"/>
    </source>
</evidence>
<dbReference type="InterPro" id="IPR004869">
    <property type="entry name" value="MMPL_dom"/>
</dbReference>
<dbReference type="Pfam" id="PF03176">
    <property type="entry name" value="MMPL"/>
    <property type="match status" value="1"/>
</dbReference>
<dbReference type="PROSITE" id="PS50156">
    <property type="entry name" value="SSD"/>
    <property type="match status" value="1"/>
</dbReference>
<feature type="transmembrane region" description="Helical" evidence="7">
    <location>
        <begin position="48"/>
        <end position="67"/>
    </location>
</feature>
<keyword evidence="4 7" id="KW-0812">Transmembrane</keyword>
<dbReference type="PANTHER" id="PTHR33406">
    <property type="entry name" value="MEMBRANE PROTEIN MJ1562-RELATED"/>
    <property type="match status" value="1"/>
</dbReference>
<dbReference type="EMBL" id="KC811139">
    <property type="protein sequence ID" value="AGQ19639.1"/>
    <property type="molecule type" value="Genomic_DNA"/>
</dbReference>
<keyword evidence="5 7" id="KW-1133">Transmembrane helix</keyword>
<evidence type="ECO:0000259" key="8">
    <source>
        <dbReference type="PROSITE" id="PS50156"/>
    </source>
</evidence>
<reference evidence="9" key="1">
    <citation type="journal article" date="2013" name="Sci. Rep.">
        <title>Metagenomics uncovers a new group of low GC and ultra-small marine Actinobacteria.</title>
        <authorList>
            <person name="Ghai R."/>
            <person name="Mizuno C.M."/>
            <person name="Picazo A."/>
            <person name="Camacho A."/>
            <person name="Rodriguez-Valera F."/>
        </authorList>
    </citation>
    <scope>NUCLEOTIDE SEQUENCE</scope>
</reference>
<comment type="similarity">
    <text evidence="2">Belongs to the resistance-nodulation-cell division (RND) (TC 2.A.6) family. MmpL subfamily.</text>
</comment>
<dbReference type="Gene3D" id="1.20.1640.10">
    <property type="entry name" value="Multidrug efflux transporter AcrB transmembrane domain"/>
    <property type="match status" value="1"/>
</dbReference>
<protein>
    <submittedName>
        <fullName evidence="9">Putative exporter</fullName>
    </submittedName>
</protein>
<comment type="subcellular location">
    <subcellularLocation>
        <location evidence="1">Cell membrane</location>
        <topology evidence="1">Multi-pass membrane protein</topology>
    </subcellularLocation>
</comment>
<dbReference type="InterPro" id="IPR000731">
    <property type="entry name" value="SSD"/>
</dbReference>
<evidence type="ECO:0000256" key="5">
    <source>
        <dbReference type="ARBA" id="ARBA00022989"/>
    </source>
</evidence>
<evidence type="ECO:0000256" key="1">
    <source>
        <dbReference type="ARBA" id="ARBA00004651"/>
    </source>
</evidence>
<evidence type="ECO:0000256" key="6">
    <source>
        <dbReference type="ARBA" id="ARBA00023136"/>
    </source>
</evidence>
<dbReference type="InterPro" id="IPR050545">
    <property type="entry name" value="Mycobact_MmpL"/>
</dbReference>
<evidence type="ECO:0000313" key="9">
    <source>
        <dbReference type="EMBL" id="AGQ19639.1"/>
    </source>
</evidence>
<dbReference type="GO" id="GO:0005886">
    <property type="term" value="C:plasma membrane"/>
    <property type="evidence" value="ECO:0007669"/>
    <property type="project" value="UniProtKB-SubCell"/>
</dbReference>
<feature type="transmembrane region" description="Helical" evidence="7">
    <location>
        <begin position="313"/>
        <end position="336"/>
    </location>
</feature>
<dbReference type="AlphaFoldDB" id="S5DLB2"/>
<feature type="domain" description="SSD" evidence="8">
    <location>
        <begin position="311"/>
        <end position="441"/>
    </location>
</feature>
<feature type="transmembrane region" description="Helical" evidence="7">
    <location>
        <begin position="287"/>
        <end position="306"/>
    </location>
</feature>
<proteinExistence type="inferred from homology"/>
<dbReference type="PANTHER" id="PTHR33406:SF6">
    <property type="entry name" value="MEMBRANE PROTEIN YDGH-RELATED"/>
    <property type="match status" value="1"/>
</dbReference>
<feature type="transmembrane region" description="Helical" evidence="7">
    <location>
        <begin position="342"/>
        <end position="362"/>
    </location>
</feature>
<keyword evidence="6 7" id="KW-0472">Membrane</keyword>
<evidence type="ECO:0000256" key="3">
    <source>
        <dbReference type="ARBA" id="ARBA00022475"/>
    </source>
</evidence>
<evidence type="ECO:0000256" key="7">
    <source>
        <dbReference type="SAM" id="Phobius"/>
    </source>
</evidence>
<name>S5DLB2_9ACTN</name>
<feature type="transmembrane region" description="Helical" evidence="7">
    <location>
        <begin position="419"/>
        <end position="442"/>
    </location>
</feature>
<dbReference type="SUPFAM" id="SSF82866">
    <property type="entry name" value="Multidrug efflux transporter AcrB transmembrane domain"/>
    <property type="match status" value="1"/>
</dbReference>
<organism evidence="9">
    <name type="scientific">Candidatus Actinomarina minuta</name>
    <dbReference type="NCBI Taxonomy" id="1389454"/>
    <lineage>
        <taxon>Bacteria</taxon>
        <taxon>Bacillati</taxon>
        <taxon>Actinomycetota</taxon>
        <taxon>Actinomycetes</taxon>
        <taxon>Candidatus Actinomarinidae</taxon>
        <taxon>Candidatus Actinomarinales</taxon>
        <taxon>Candidatus Actinomarineae</taxon>
        <taxon>Candidatus Actinomarinaceae</taxon>
        <taxon>Candidatus Actinomarina</taxon>
    </lineage>
</organism>
<evidence type="ECO:0000256" key="2">
    <source>
        <dbReference type="ARBA" id="ARBA00010157"/>
    </source>
</evidence>